<proteinExistence type="predicted"/>
<keyword evidence="6" id="KW-1185">Reference proteome</keyword>
<dbReference type="PANTHER" id="PTHR43428:SF1">
    <property type="entry name" value="ARSENATE REDUCTASE"/>
    <property type="match status" value="1"/>
</dbReference>
<gene>
    <name evidence="4" type="ORF">FRT59_18545</name>
    <name evidence="3" type="ORF">JJD71_01160</name>
</gene>
<dbReference type="AlphaFoldDB" id="A0A5P1DF01"/>
<evidence type="ECO:0000313" key="3">
    <source>
        <dbReference type="EMBL" id="MBK3457672.1"/>
    </source>
</evidence>
<accession>A0A5P1DF01</accession>
<dbReference type="RefSeq" id="WP_153871918.1">
    <property type="nucleotide sequence ID" value="NZ_JAEKCT010000005.1"/>
</dbReference>
<dbReference type="InterPro" id="IPR023485">
    <property type="entry name" value="Ptyr_pPase"/>
</dbReference>
<organism evidence="4 5">
    <name type="scientific">Pseudomonas haemolytica</name>
    <dbReference type="NCBI Taxonomy" id="2600065"/>
    <lineage>
        <taxon>Bacteria</taxon>
        <taxon>Pseudomonadati</taxon>
        <taxon>Pseudomonadota</taxon>
        <taxon>Gammaproteobacteria</taxon>
        <taxon>Pseudomonadales</taxon>
        <taxon>Pseudomonadaceae</taxon>
        <taxon>Pseudomonas</taxon>
    </lineage>
</organism>
<reference evidence="4 5" key="1">
    <citation type="submission" date="2019-08" db="EMBL/GenBank/DDBJ databases">
        <title>Pseudomonas haemolytica sp. nov. isolated from raw milk and skim milk concentrate.</title>
        <authorList>
            <person name="Hofmann K."/>
            <person name="Huptas C."/>
            <person name="Doll E."/>
            <person name="Scherer S."/>
            <person name="Wenning M."/>
        </authorList>
    </citation>
    <scope>NUCLEOTIDE SEQUENCE [LARGE SCALE GENOMIC DNA]</scope>
    <source>
        <strain evidence="4 5">DSM 108987</strain>
    </source>
</reference>
<evidence type="ECO:0000313" key="4">
    <source>
        <dbReference type="EMBL" id="MRJ38952.1"/>
    </source>
</evidence>
<evidence type="ECO:0000313" key="6">
    <source>
        <dbReference type="Proteomes" id="UP000620382"/>
    </source>
</evidence>
<dbReference type="Proteomes" id="UP000620382">
    <property type="component" value="Unassembled WGS sequence"/>
</dbReference>
<dbReference type="GO" id="GO:0046685">
    <property type="term" value="P:response to arsenic-containing substance"/>
    <property type="evidence" value="ECO:0007669"/>
    <property type="project" value="UniProtKB-KW"/>
</dbReference>
<dbReference type="SUPFAM" id="SSF52788">
    <property type="entry name" value="Phosphotyrosine protein phosphatases I"/>
    <property type="match status" value="1"/>
</dbReference>
<dbReference type="Gene3D" id="3.40.50.2300">
    <property type="match status" value="1"/>
</dbReference>
<dbReference type="EMBL" id="JAENSR010000001">
    <property type="protein sequence ID" value="MBK3457672.1"/>
    <property type="molecule type" value="Genomic_DNA"/>
</dbReference>
<dbReference type="Proteomes" id="UP000408764">
    <property type="component" value="Unassembled WGS sequence"/>
</dbReference>
<sequence>MKVLFMCTANSCRSILSEAMFNHLAPAGFEAISSGSFPKGQVLPRSLSTLQAAGISIERLYSKGNDAFEGSPPDIVITVCDNAAGEACPVYFGLAVKAHWGLQDPSHMRGDEAQVDAAFKATLDIIAARCEAFFALPFASLSSDELKVELERIALKPTGFQVEPERNVGHPVGHSNLHGFLTPR</sequence>
<reference evidence="3 6" key="2">
    <citation type="submission" date="2021-01" db="EMBL/GenBank/DDBJ databases">
        <title>Antibiotic resistance and phylogeny of Pseudomonas spp. isolated over three decades from chicken meat in the Norwegian food chain.</title>
        <authorList>
            <person name="Moen B."/>
        </authorList>
    </citation>
    <scope>NUCLEOTIDE SEQUENCE [LARGE SCALE GENOMIC DNA]</scope>
    <source>
        <strain evidence="3 6">MF6766</strain>
    </source>
</reference>
<dbReference type="EMBL" id="VOIW01000005">
    <property type="protein sequence ID" value="MRJ38952.1"/>
    <property type="molecule type" value="Genomic_DNA"/>
</dbReference>
<dbReference type="Pfam" id="PF01451">
    <property type="entry name" value="LMWPc"/>
    <property type="match status" value="1"/>
</dbReference>
<evidence type="ECO:0000259" key="2">
    <source>
        <dbReference type="SMART" id="SM00226"/>
    </source>
</evidence>
<name>A0A5P1DF01_9PSED</name>
<dbReference type="InterPro" id="IPR036196">
    <property type="entry name" value="Ptyr_pPase_sf"/>
</dbReference>
<protein>
    <submittedName>
        <fullName evidence="4">Arsenate reductase ArsC</fullName>
    </submittedName>
</protein>
<dbReference type="OrthoDB" id="9793058at2"/>
<evidence type="ECO:0000313" key="5">
    <source>
        <dbReference type="Proteomes" id="UP000408764"/>
    </source>
</evidence>
<comment type="caution">
    <text evidence="4">The sequence shown here is derived from an EMBL/GenBank/DDBJ whole genome shotgun (WGS) entry which is preliminary data.</text>
</comment>
<feature type="domain" description="Phosphotyrosine protein phosphatase I" evidence="2">
    <location>
        <begin position="1"/>
        <end position="136"/>
    </location>
</feature>
<evidence type="ECO:0000256" key="1">
    <source>
        <dbReference type="ARBA" id="ARBA00022849"/>
    </source>
</evidence>
<dbReference type="CDD" id="cd16345">
    <property type="entry name" value="LMWP_ArsC"/>
    <property type="match status" value="1"/>
</dbReference>
<dbReference type="PANTHER" id="PTHR43428">
    <property type="entry name" value="ARSENATE REDUCTASE"/>
    <property type="match status" value="1"/>
</dbReference>
<keyword evidence="1" id="KW-0059">Arsenical resistance</keyword>
<dbReference type="SMART" id="SM00226">
    <property type="entry name" value="LMWPc"/>
    <property type="match status" value="1"/>
</dbReference>